<keyword evidence="3" id="KW-1185">Reference proteome</keyword>
<evidence type="ECO:0000313" key="3">
    <source>
        <dbReference type="Proteomes" id="UP000197535"/>
    </source>
</evidence>
<feature type="compositionally biased region" description="Pro residues" evidence="1">
    <location>
        <begin position="107"/>
        <end position="121"/>
    </location>
</feature>
<name>A0A254TD16_9BURK</name>
<comment type="caution">
    <text evidence="2">The sequence shown here is derived from an EMBL/GenBank/DDBJ whole genome shotgun (WGS) entry which is preliminary data.</text>
</comment>
<dbReference type="EMBL" id="LSTO01000001">
    <property type="protein sequence ID" value="OWW20531.1"/>
    <property type="molecule type" value="Genomic_DNA"/>
</dbReference>
<evidence type="ECO:0000313" key="2">
    <source>
        <dbReference type="EMBL" id="OWW20531.1"/>
    </source>
</evidence>
<evidence type="ECO:0000256" key="1">
    <source>
        <dbReference type="SAM" id="MobiDB-lite"/>
    </source>
</evidence>
<sequence length="229" mass="25959">MSILGILLGRREPVVEYRTVDGGHPAPFPDMTDEQLYNYEVTFNVPKRTFAERPRSVRPPDPRRAEKAPPERKEPMTETVVQKTQERPHPEADTRRHTATAHRPTRSMPPPGRADLPPPDLSRPVRLVTTKQPVDIITTRARHPVYKVHAYIGDDDVVTVFTMDGRLSENGPRYLENVPQKQQLFINVYPASNGQATDKYVLTQHASREEADAEVKAGRIACVPLQFDL</sequence>
<proteinExistence type="predicted"/>
<dbReference type="AlphaFoldDB" id="A0A254TD16"/>
<organism evidence="2 3">
    <name type="scientific">Noviherbaspirillum denitrificans</name>
    <dbReference type="NCBI Taxonomy" id="1968433"/>
    <lineage>
        <taxon>Bacteria</taxon>
        <taxon>Pseudomonadati</taxon>
        <taxon>Pseudomonadota</taxon>
        <taxon>Betaproteobacteria</taxon>
        <taxon>Burkholderiales</taxon>
        <taxon>Oxalobacteraceae</taxon>
        <taxon>Noviherbaspirillum</taxon>
    </lineage>
</organism>
<feature type="compositionally biased region" description="Basic and acidic residues" evidence="1">
    <location>
        <begin position="50"/>
        <end position="76"/>
    </location>
</feature>
<feature type="region of interest" description="Disordered" evidence="1">
    <location>
        <begin position="50"/>
        <end position="124"/>
    </location>
</feature>
<protein>
    <submittedName>
        <fullName evidence="2">Uncharacterized protein</fullName>
    </submittedName>
</protein>
<accession>A0A254TD16</accession>
<dbReference type="Proteomes" id="UP000197535">
    <property type="component" value="Unassembled WGS sequence"/>
</dbReference>
<gene>
    <name evidence="2" type="ORF">AYR66_14575</name>
</gene>
<feature type="compositionally biased region" description="Basic and acidic residues" evidence="1">
    <location>
        <begin position="84"/>
        <end position="96"/>
    </location>
</feature>
<dbReference type="RefSeq" id="WP_088707404.1">
    <property type="nucleotide sequence ID" value="NZ_LSTO01000001.1"/>
</dbReference>
<reference evidence="2 3" key="1">
    <citation type="submission" date="2016-02" db="EMBL/GenBank/DDBJ databases">
        <authorList>
            <person name="Wen L."/>
            <person name="He K."/>
            <person name="Yang H."/>
        </authorList>
    </citation>
    <scope>NUCLEOTIDE SEQUENCE [LARGE SCALE GENOMIC DNA]</scope>
    <source>
        <strain evidence="2 3">TSA40</strain>
    </source>
</reference>
<dbReference type="OrthoDB" id="8772588at2"/>